<dbReference type="Pfam" id="PF13439">
    <property type="entry name" value="Glyco_transf_4"/>
    <property type="match status" value="1"/>
</dbReference>
<dbReference type="SUPFAM" id="SSF53756">
    <property type="entry name" value="UDP-Glycosyltransferase/glycogen phosphorylase"/>
    <property type="match status" value="1"/>
</dbReference>
<accession>A0ABV9T5L5</accession>
<sequence>MEEDKLKILMTADTLGGVWNYALTLSKCLAPYNVEIHLATLGRTLSDKQKAEVKKVSNVIIYESSFKLEWMPLPWEDVELAKTWLIDLYKEIQPDLIHFNNFGQVLHRWDCPIVTVFHSCVMTWWKAVYGHEPEALQWKTYRQKVEEALSLSNMVIAPSYAILQQAKTVYNIYSPSMVIPHGTEELDFPYLPKEPLIFCAARLWDESKNIRALDKIAPYIDWPIYVAGDLNDPVTGKTFTADNIHLLGNIERNELAAWLQKAIIYTQPSLYEPFGLGVLEAASHGCTLILQNQPTFRELWNDAACFVDFKNPEEAIAKFNQIINNGLVLQNLSFKAKKRSKLYNVLQMAEKYISLYHYLIKSHKPLTS</sequence>
<dbReference type="InterPro" id="IPR001296">
    <property type="entry name" value="Glyco_trans_1"/>
</dbReference>
<feature type="domain" description="Glycosyl transferase family 1" evidence="2">
    <location>
        <begin position="219"/>
        <end position="338"/>
    </location>
</feature>
<dbReference type="CDD" id="cd03801">
    <property type="entry name" value="GT4_PimA-like"/>
    <property type="match status" value="1"/>
</dbReference>
<dbReference type="Gene3D" id="3.40.50.2000">
    <property type="entry name" value="Glycogen Phosphorylase B"/>
    <property type="match status" value="2"/>
</dbReference>
<evidence type="ECO:0000313" key="5">
    <source>
        <dbReference type="Proteomes" id="UP001595818"/>
    </source>
</evidence>
<organism evidence="4 5">
    <name type="scientific">Negadavirga shengliensis</name>
    <dbReference type="NCBI Taxonomy" id="1389218"/>
    <lineage>
        <taxon>Bacteria</taxon>
        <taxon>Pseudomonadati</taxon>
        <taxon>Bacteroidota</taxon>
        <taxon>Cytophagia</taxon>
        <taxon>Cytophagales</taxon>
        <taxon>Cyclobacteriaceae</taxon>
        <taxon>Negadavirga</taxon>
    </lineage>
</organism>
<comment type="caution">
    <text evidence="4">The sequence shown here is derived from an EMBL/GenBank/DDBJ whole genome shotgun (WGS) entry which is preliminary data.</text>
</comment>
<gene>
    <name evidence="4" type="ORF">ACFPFU_20155</name>
</gene>
<dbReference type="PANTHER" id="PTHR46401:SF2">
    <property type="entry name" value="GLYCOSYLTRANSFERASE WBBK-RELATED"/>
    <property type="match status" value="1"/>
</dbReference>
<dbReference type="EMBL" id="JBHSJJ010000014">
    <property type="protein sequence ID" value="MFC4874030.1"/>
    <property type="molecule type" value="Genomic_DNA"/>
</dbReference>
<dbReference type="RefSeq" id="WP_377067480.1">
    <property type="nucleotide sequence ID" value="NZ_JBHSJJ010000014.1"/>
</dbReference>
<dbReference type="PANTHER" id="PTHR46401">
    <property type="entry name" value="GLYCOSYLTRANSFERASE WBBK-RELATED"/>
    <property type="match status" value="1"/>
</dbReference>
<evidence type="ECO:0000259" key="3">
    <source>
        <dbReference type="Pfam" id="PF13439"/>
    </source>
</evidence>
<reference evidence="5" key="1">
    <citation type="journal article" date="2019" name="Int. J. Syst. Evol. Microbiol.">
        <title>The Global Catalogue of Microorganisms (GCM) 10K type strain sequencing project: providing services to taxonomists for standard genome sequencing and annotation.</title>
        <authorList>
            <consortium name="The Broad Institute Genomics Platform"/>
            <consortium name="The Broad Institute Genome Sequencing Center for Infectious Disease"/>
            <person name="Wu L."/>
            <person name="Ma J."/>
        </authorList>
    </citation>
    <scope>NUCLEOTIDE SEQUENCE [LARGE SCALE GENOMIC DNA]</scope>
    <source>
        <strain evidence="5">CGMCC 4.7466</strain>
    </source>
</reference>
<dbReference type="Pfam" id="PF00534">
    <property type="entry name" value="Glycos_transf_1"/>
    <property type="match status" value="1"/>
</dbReference>
<protein>
    <submittedName>
        <fullName evidence="4">Glycosyltransferase family 4 protein</fullName>
        <ecNumber evidence="4">2.4.-.-</ecNumber>
    </submittedName>
</protein>
<feature type="domain" description="Glycosyltransferase subfamily 4-like N-terminal" evidence="3">
    <location>
        <begin position="16"/>
        <end position="183"/>
    </location>
</feature>
<evidence type="ECO:0000313" key="4">
    <source>
        <dbReference type="EMBL" id="MFC4874030.1"/>
    </source>
</evidence>
<keyword evidence="5" id="KW-1185">Reference proteome</keyword>
<dbReference type="GO" id="GO:0016757">
    <property type="term" value="F:glycosyltransferase activity"/>
    <property type="evidence" value="ECO:0007669"/>
    <property type="project" value="UniProtKB-KW"/>
</dbReference>
<proteinExistence type="predicted"/>
<keyword evidence="1 4" id="KW-0808">Transferase</keyword>
<keyword evidence="4" id="KW-0328">Glycosyltransferase</keyword>
<dbReference type="Proteomes" id="UP001595818">
    <property type="component" value="Unassembled WGS sequence"/>
</dbReference>
<dbReference type="InterPro" id="IPR028098">
    <property type="entry name" value="Glyco_trans_4-like_N"/>
</dbReference>
<evidence type="ECO:0000259" key="2">
    <source>
        <dbReference type="Pfam" id="PF00534"/>
    </source>
</evidence>
<dbReference type="EC" id="2.4.-.-" evidence="4"/>
<evidence type="ECO:0000256" key="1">
    <source>
        <dbReference type="ARBA" id="ARBA00022679"/>
    </source>
</evidence>
<name>A0ABV9T5L5_9BACT</name>